<dbReference type="OrthoDB" id="542013at2759"/>
<keyword evidence="3" id="KW-1185">Reference proteome</keyword>
<dbReference type="InterPro" id="IPR002347">
    <property type="entry name" value="SDR_fam"/>
</dbReference>
<organism evidence="2 3">
    <name type="scientific">Athelia psychrophila</name>
    <dbReference type="NCBI Taxonomy" id="1759441"/>
    <lineage>
        <taxon>Eukaryota</taxon>
        <taxon>Fungi</taxon>
        <taxon>Dikarya</taxon>
        <taxon>Basidiomycota</taxon>
        <taxon>Agaricomycotina</taxon>
        <taxon>Agaricomycetes</taxon>
        <taxon>Agaricomycetidae</taxon>
        <taxon>Atheliales</taxon>
        <taxon>Atheliaceae</taxon>
        <taxon>Athelia</taxon>
    </lineage>
</organism>
<dbReference type="GO" id="GO:0016491">
    <property type="term" value="F:oxidoreductase activity"/>
    <property type="evidence" value="ECO:0007669"/>
    <property type="project" value="UniProtKB-KW"/>
</dbReference>
<protein>
    <submittedName>
        <fullName evidence="2">NAD(P)-binding protein</fullName>
    </submittedName>
</protein>
<sequence length="308" mass="33943">MSAHRRWQQTHRRQDRQELQSDAADAVELLPIPCDESWLVQPTAEPPTLSTHWPTSEYARRQVSTYLPVSAELYVGKTVIVTGSNIGFGKEAAKRYARLGAETVIFAIHSLEKGGPQGCKGSAVQVWQLDLSSYKSVQQFGARVNKELPRLDVLLVENAGIATPNFRLAEGCERTITVNVISTFLLFFLCLPKSRTLPRSTASGGDAYSKHGHALPTSKLLGVFCVRAFAELHPADKYPITVNTRGGGGKPWTCVCDAVYTYGPGVYDNTIPAPGKFVTTPERQKVEKRLWNELAETLEKISPSVTQN</sequence>
<evidence type="ECO:0000313" key="2">
    <source>
        <dbReference type="EMBL" id="KZP04779.1"/>
    </source>
</evidence>
<name>A0A167V9L3_9AGAM</name>
<dbReference type="PANTHER" id="PTHR43157:SF31">
    <property type="entry name" value="PHOSPHATIDYLINOSITOL-GLYCAN BIOSYNTHESIS CLASS F PROTEIN"/>
    <property type="match status" value="1"/>
</dbReference>
<reference evidence="2 3" key="1">
    <citation type="journal article" date="2016" name="Mol. Biol. Evol.">
        <title>Comparative Genomics of Early-Diverging Mushroom-Forming Fungi Provides Insights into the Origins of Lignocellulose Decay Capabilities.</title>
        <authorList>
            <person name="Nagy L.G."/>
            <person name="Riley R."/>
            <person name="Tritt A."/>
            <person name="Adam C."/>
            <person name="Daum C."/>
            <person name="Floudas D."/>
            <person name="Sun H."/>
            <person name="Yadav J.S."/>
            <person name="Pangilinan J."/>
            <person name="Larsson K.H."/>
            <person name="Matsuura K."/>
            <person name="Barry K."/>
            <person name="Labutti K."/>
            <person name="Kuo R."/>
            <person name="Ohm R.A."/>
            <person name="Bhattacharya S.S."/>
            <person name="Shirouzu T."/>
            <person name="Yoshinaga Y."/>
            <person name="Martin F.M."/>
            <person name="Grigoriev I.V."/>
            <person name="Hibbett D.S."/>
        </authorList>
    </citation>
    <scope>NUCLEOTIDE SEQUENCE [LARGE SCALE GENOMIC DNA]</scope>
    <source>
        <strain evidence="2 3">CBS 109695</strain>
    </source>
</reference>
<gene>
    <name evidence="2" type="ORF">FIBSPDRAFT_1054468</name>
</gene>
<proteinExistence type="predicted"/>
<dbReference type="STRING" id="436010.A0A167V9L3"/>
<dbReference type="Gene3D" id="3.40.50.720">
    <property type="entry name" value="NAD(P)-binding Rossmann-like Domain"/>
    <property type="match status" value="1"/>
</dbReference>
<dbReference type="SUPFAM" id="SSF51735">
    <property type="entry name" value="NAD(P)-binding Rossmann-fold domains"/>
    <property type="match status" value="1"/>
</dbReference>
<keyword evidence="1" id="KW-0560">Oxidoreductase</keyword>
<dbReference type="Proteomes" id="UP000076532">
    <property type="component" value="Unassembled WGS sequence"/>
</dbReference>
<accession>A0A167V9L3</accession>
<evidence type="ECO:0000313" key="3">
    <source>
        <dbReference type="Proteomes" id="UP000076532"/>
    </source>
</evidence>
<dbReference type="AlphaFoldDB" id="A0A167V9L3"/>
<dbReference type="EMBL" id="KV417889">
    <property type="protein sequence ID" value="KZP04779.1"/>
    <property type="molecule type" value="Genomic_DNA"/>
</dbReference>
<evidence type="ECO:0000256" key="1">
    <source>
        <dbReference type="ARBA" id="ARBA00023002"/>
    </source>
</evidence>
<dbReference type="InterPro" id="IPR036291">
    <property type="entry name" value="NAD(P)-bd_dom_sf"/>
</dbReference>
<dbReference type="PANTHER" id="PTHR43157">
    <property type="entry name" value="PHOSPHATIDYLINOSITOL-GLYCAN BIOSYNTHESIS CLASS F PROTEIN-RELATED"/>
    <property type="match status" value="1"/>
</dbReference>
<dbReference type="Pfam" id="PF00106">
    <property type="entry name" value="adh_short"/>
    <property type="match status" value="1"/>
</dbReference>